<feature type="transmembrane region" description="Helical" evidence="6">
    <location>
        <begin position="39"/>
        <end position="57"/>
    </location>
</feature>
<dbReference type="EMBL" id="BEGY01000005">
    <property type="protein sequence ID" value="GAX73979.1"/>
    <property type="molecule type" value="Genomic_DNA"/>
</dbReference>
<dbReference type="CDD" id="cd11296">
    <property type="entry name" value="O-FucT_like"/>
    <property type="match status" value="1"/>
</dbReference>
<keyword evidence="6" id="KW-0812">Transmembrane</keyword>
<protein>
    <recommendedName>
        <fullName evidence="5">O-fucosyltransferase family protein</fullName>
    </recommendedName>
</protein>
<name>A0A250WTC3_9CHLO</name>
<evidence type="ECO:0000313" key="8">
    <source>
        <dbReference type="Proteomes" id="UP000232323"/>
    </source>
</evidence>
<dbReference type="Pfam" id="PF10250">
    <property type="entry name" value="O-FucT"/>
    <property type="match status" value="1"/>
</dbReference>
<gene>
    <name evidence="7" type="ORF">CEUSTIGMA_g1429.t1</name>
</gene>
<keyword evidence="6" id="KW-0472">Membrane</keyword>
<comment type="caution">
    <text evidence="7">The sequence shown here is derived from an EMBL/GenBank/DDBJ whole genome shotgun (WGS) entry which is preliminary data.</text>
</comment>
<dbReference type="Proteomes" id="UP000232323">
    <property type="component" value="Unassembled WGS sequence"/>
</dbReference>
<proteinExistence type="inferred from homology"/>
<reference evidence="7 8" key="1">
    <citation type="submission" date="2017-08" db="EMBL/GenBank/DDBJ databases">
        <title>Acidophilic green algal genome provides insights into adaptation to an acidic environment.</title>
        <authorList>
            <person name="Hirooka S."/>
            <person name="Hirose Y."/>
            <person name="Kanesaki Y."/>
            <person name="Higuchi S."/>
            <person name="Fujiwara T."/>
            <person name="Onuma R."/>
            <person name="Era A."/>
            <person name="Ohbayashi R."/>
            <person name="Uzuka A."/>
            <person name="Nozaki H."/>
            <person name="Yoshikawa H."/>
            <person name="Miyagishima S.Y."/>
        </authorList>
    </citation>
    <scope>NUCLEOTIDE SEQUENCE [LARGE SCALE GENOMIC DNA]</scope>
    <source>
        <strain evidence="7 8">NIES-2499</strain>
    </source>
</reference>
<evidence type="ECO:0000256" key="6">
    <source>
        <dbReference type="SAM" id="Phobius"/>
    </source>
</evidence>
<dbReference type="InterPro" id="IPR019378">
    <property type="entry name" value="GDP-Fuc_O-FucTrfase"/>
</dbReference>
<organism evidence="7 8">
    <name type="scientific">Chlamydomonas eustigma</name>
    <dbReference type="NCBI Taxonomy" id="1157962"/>
    <lineage>
        <taxon>Eukaryota</taxon>
        <taxon>Viridiplantae</taxon>
        <taxon>Chlorophyta</taxon>
        <taxon>core chlorophytes</taxon>
        <taxon>Chlorophyceae</taxon>
        <taxon>CS clade</taxon>
        <taxon>Chlamydomonadales</taxon>
        <taxon>Chlamydomonadaceae</taxon>
        <taxon>Chlamydomonas</taxon>
    </lineage>
</organism>
<evidence type="ECO:0000256" key="1">
    <source>
        <dbReference type="ARBA" id="ARBA00007737"/>
    </source>
</evidence>
<keyword evidence="4" id="KW-0119">Carbohydrate metabolism</keyword>
<keyword evidence="3" id="KW-0294">Fucose metabolism</keyword>
<dbReference type="AlphaFoldDB" id="A0A250WTC3"/>
<dbReference type="OrthoDB" id="20368at2759"/>
<dbReference type="GO" id="GO:0016740">
    <property type="term" value="F:transferase activity"/>
    <property type="evidence" value="ECO:0007669"/>
    <property type="project" value="UniProtKB-KW"/>
</dbReference>
<dbReference type="STRING" id="1157962.A0A250WTC3"/>
<accession>A0A250WTC3</accession>
<comment type="similarity">
    <text evidence="1">Belongs to the glycosyltransferase GT106 family.</text>
</comment>
<keyword evidence="2" id="KW-0808">Transferase</keyword>
<evidence type="ECO:0000256" key="4">
    <source>
        <dbReference type="ARBA" id="ARBA00023277"/>
    </source>
</evidence>
<keyword evidence="6" id="KW-1133">Transmembrane helix</keyword>
<dbReference type="GO" id="GO:0006004">
    <property type="term" value="P:fucose metabolic process"/>
    <property type="evidence" value="ECO:0007669"/>
    <property type="project" value="UniProtKB-KW"/>
</dbReference>
<sequence>MLRPTRSVVNGHSEKTCWFSSAPNSLVFSVKQYFKKKHFRHATVAIIVAIAASQILIMCQLKGSPIKGQNRNMELGRKDRGCPVDFDWQSYLIYNDDLRSSGIRTPQAAWNHYQTKGKHRYVKNQHISVLLRYAACHGLFNQMYAHMAALILGNYLNADIMMPPSLYRNSYSSRYSVLADKASDLSWTSAPQEALLDVQNIRASIKVLRGRSLYEYSVAGTQPNCSMPELAYMVDLPEGISEQQVVRLEDLYIRGADIHHLWDRAADAILKKYFSLAAEGFPKSTIIVLDLPSTFFSIMTVSCMEEAREAAKMLTFSPQLKKLADLIVSKIWESGVKSYNGIHFRVERDAADWQRLHGGADAYVQLYLKACKRAGFSSSQSLYVASGLLSYADLEEVSWLNATLSPLAKTILYKEMFLTQNELAQYNTEQLALLDFLVLAQCQTFVGIGTSTFSVYLREYRRLHGRKDRSSNVFVSSKLVGTDTLFQRCSHFSD</sequence>
<evidence type="ECO:0000256" key="2">
    <source>
        <dbReference type="ARBA" id="ARBA00022679"/>
    </source>
</evidence>
<evidence type="ECO:0000256" key="5">
    <source>
        <dbReference type="ARBA" id="ARBA00030350"/>
    </source>
</evidence>
<evidence type="ECO:0000256" key="3">
    <source>
        <dbReference type="ARBA" id="ARBA00023253"/>
    </source>
</evidence>
<dbReference type="Gene3D" id="3.40.50.11350">
    <property type="match status" value="1"/>
</dbReference>
<evidence type="ECO:0000313" key="7">
    <source>
        <dbReference type="EMBL" id="GAX73979.1"/>
    </source>
</evidence>
<keyword evidence="8" id="KW-1185">Reference proteome</keyword>